<organism evidence="2 3">
    <name type="scientific">Microbotryum saponariae</name>
    <dbReference type="NCBI Taxonomy" id="289078"/>
    <lineage>
        <taxon>Eukaryota</taxon>
        <taxon>Fungi</taxon>
        <taxon>Dikarya</taxon>
        <taxon>Basidiomycota</taxon>
        <taxon>Pucciniomycotina</taxon>
        <taxon>Microbotryomycetes</taxon>
        <taxon>Microbotryales</taxon>
        <taxon>Microbotryaceae</taxon>
        <taxon>Microbotryum</taxon>
    </lineage>
</organism>
<gene>
    <name evidence="2" type="ORF">BZ3500_MVSOF-1268-A1-R1_CHR6-3G08726</name>
</gene>
<dbReference type="AlphaFoldDB" id="A0A2X0MH55"/>
<feature type="compositionally biased region" description="Basic and acidic residues" evidence="1">
    <location>
        <begin position="400"/>
        <end position="410"/>
    </location>
</feature>
<protein>
    <submittedName>
        <fullName evidence="2">BZ3500_MvSof-1268-A1-R1_Chr6-3g08726 protein</fullName>
    </submittedName>
</protein>
<evidence type="ECO:0000313" key="3">
    <source>
        <dbReference type="Proteomes" id="UP000249723"/>
    </source>
</evidence>
<dbReference type="OrthoDB" id="2537448at2759"/>
<keyword evidence="3" id="KW-1185">Reference proteome</keyword>
<proteinExistence type="predicted"/>
<feature type="region of interest" description="Disordered" evidence="1">
    <location>
        <begin position="240"/>
        <end position="347"/>
    </location>
</feature>
<name>A0A2X0MH55_9BASI</name>
<feature type="compositionally biased region" description="Low complexity" evidence="1">
    <location>
        <begin position="259"/>
        <end position="275"/>
    </location>
</feature>
<accession>A0A2X0MH55</accession>
<feature type="compositionally biased region" description="Basic and acidic residues" evidence="1">
    <location>
        <begin position="297"/>
        <end position="325"/>
    </location>
</feature>
<reference evidence="3" key="1">
    <citation type="submission" date="2016-10" db="EMBL/GenBank/DDBJ databases">
        <authorList>
            <person name="Jeantristanb JTB J.-T."/>
            <person name="Ricardo R."/>
        </authorList>
    </citation>
    <scope>NUCLEOTIDE SEQUENCE [LARGE SCALE GENOMIC DNA]</scope>
</reference>
<evidence type="ECO:0000256" key="1">
    <source>
        <dbReference type="SAM" id="MobiDB-lite"/>
    </source>
</evidence>
<feature type="compositionally biased region" description="Low complexity" evidence="1">
    <location>
        <begin position="168"/>
        <end position="180"/>
    </location>
</feature>
<feature type="compositionally biased region" description="Basic and acidic residues" evidence="1">
    <location>
        <begin position="246"/>
        <end position="258"/>
    </location>
</feature>
<evidence type="ECO:0000313" key="2">
    <source>
        <dbReference type="EMBL" id="SCZ93540.1"/>
    </source>
</evidence>
<dbReference type="EMBL" id="FMWP01000048">
    <property type="protein sequence ID" value="SCZ93540.1"/>
    <property type="molecule type" value="Genomic_DNA"/>
</dbReference>
<dbReference type="Proteomes" id="UP000249723">
    <property type="component" value="Unassembled WGS sequence"/>
</dbReference>
<sequence>MPLPLIRFLTRGRPTTAAGTPHDAPTPTCTTATVPAAGPLFAGLCAFFSNSCSISTRAAWVHHGGTLARAEQVPKGIPIHLFFVVEHRPSDCETRLEALGLKLHDQRYVWDCLDHKSLLALEPYLVPSRQLKENESSTPSQLDVIQRREMTAPDPEEETVQSEGNDHPSLASPSPSSSAPHGDPTSIKTPIRSFMFPDPVPSHSKETPSPPKQFRPSDLDFRFSPASPLVTVAAAQLIRSSSATAESDHSDSARHESPEYSSSLSSNSSQSVENSLFPNRERGGGSTRLAPFSSAETRTHTQYESDSPDSKTFFHDSQLEGERIEPVTLDDVPRSTTPPLTPPSPLFDLTSLPPARPPRIPLVNFIHHFNSVLPPQAELRKGLKELKPGYDGFVAVRKKREGEDTGRGDGEQLLEGSAVNHGAKKIKVE</sequence>
<feature type="region of interest" description="Disordered" evidence="1">
    <location>
        <begin position="130"/>
        <end position="223"/>
    </location>
</feature>
<feature type="region of interest" description="Disordered" evidence="1">
    <location>
        <begin position="400"/>
        <end position="429"/>
    </location>
</feature>